<organism evidence="5">
    <name type="scientific">Arthroderma gypseum (strain ATCC MYA-4604 / CBS 118893)</name>
    <name type="common">Microsporum gypseum</name>
    <dbReference type="NCBI Taxonomy" id="535722"/>
    <lineage>
        <taxon>Eukaryota</taxon>
        <taxon>Fungi</taxon>
        <taxon>Dikarya</taxon>
        <taxon>Ascomycota</taxon>
        <taxon>Pezizomycotina</taxon>
        <taxon>Eurotiomycetes</taxon>
        <taxon>Eurotiomycetidae</taxon>
        <taxon>Onygenales</taxon>
        <taxon>Arthrodermataceae</taxon>
        <taxon>Nannizzia</taxon>
    </lineage>
</organism>
<dbReference type="PANTHER" id="PTHR42028:SF1">
    <property type="entry name" value="YALI0E30657P"/>
    <property type="match status" value="1"/>
</dbReference>
<evidence type="ECO:0000259" key="3">
    <source>
        <dbReference type="Pfam" id="PF23585"/>
    </source>
</evidence>
<dbReference type="Pfam" id="PF23585">
    <property type="entry name" value="DUF7137"/>
    <property type="match status" value="1"/>
</dbReference>
<evidence type="ECO:0000313" key="5">
    <source>
        <dbReference type="Proteomes" id="UP000002669"/>
    </source>
</evidence>
<proteinExistence type="predicted"/>
<sequence>MRSIKFTFVLLSLVILVSLVSSYSPAQFTGIAIRAESQSATGDSNQTDKPSQTGDNNSEPTGTDKQSNSQSNKDENTSEKPTPTDKDGNPKTSNKGTKTTKKPKTTVDPRLPPGGIVMVTPGPFDPSTYVKIGDKATFAWNYTSLEITPSAVDVVAYCSKNDHYYTIASNQSVQATGSAVWDTNPYKTAGIRLLIEHYTLIVHDVKRGPTDPAPAGELGVSRPYIFGVYEPHDDPNSKKKRALGSAAISTVDHQAMWFMMGMAGITLLHSPGLQRTGSIA</sequence>
<dbReference type="HOGENOM" id="CLU_058864_0_0_1"/>
<feature type="compositionally biased region" description="Basic and acidic residues" evidence="1">
    <location>
        <begin position="72"/>
        <end position="89"/>
    </location>
</feature>
<dbReference type="GeneID" id="10025208"/>
<dbReference type="eggNOG" id="ENOG502S1TN">
    <property type="taxonomic scope" value="Eukaryota"/>
</dbReference>
<dbReference type="OMA" id="MGMAGIT"/>
<reference evidence="5" key="1">
    <citation type="journal article" date="2012" name="MBio">
        <title>Comparative genome analysis of Trichophyton rubrum and related dermatophytes reveals candidate genes involved in infection.</title>
        <authorList>
            <person name="Martinez D.A."/>
            <person name="Oliver B.G."/>
            <person name="Graeser Y."/>
            <person name="Goldberg J.M."/>
            <person name="Li W."/>
            <person name="Martinez-Rossi N.M."/>
            <person name="Monod M."/>
            <person name="Shelest E."/>
            <person name="Barton R.C."/>
            <person name="Birch E."/>
            <person name="Brakhage A.A."/>
            <person name="Chen Z."/>
            <person name="Gurr S.J."/>
            <person name="Heiman D."/>
            <person name="Heitman J."/>
            <person name="Kosti I."/>
            <person name="Rossi A."/>
            <person name="Saif S."/>
            <person name="Samalova M."/>
            <person name="Saunders C.W."/>
            <person name="Shea T."/>
            <person name="Summerbell R.C."/>
            <person name="Xu J."/>
            <person name="Young S."/>
            <person name="Zeng Q."/>
            <person name="Birren B.W."/>
            <person name="Cuomo C.A."/>
            <person name="White T.C."/>
        </authorList>
    </citation>
    <scope>NUCLEOTIDE SEQUENCE [LARGE SCALE GENOMIC DNA]</scope>
    <source>
        <strain evidence="5">ATCC MYA-4604 / CBS 118893</strain>
    </source>
</reference>
<keyword evidence="2" id="KW-0732">Signal</keyword>
<evidence type="ECO:0000313" key="4">
    <source>
        <dbReference type="EMBL" id="EFR05138.1"/>
    </source>
</evidence>
<gene>
    <name evidence="4" type="ORF">MGYG_08150</name>
</gene>
<dbReference type="InterPro" id="IPR055561">
    <property type="entry name" value="DUF7137"/>
</dbReference>
<dbReference type="VEuPathDB" id="FungiDB:MGYG_08150"/>
<dbReference type="Proteomes" id="UP000002669">
    <property type="component" value="Unassembled WGS sequence"/>
</dbReference>
<keyword evidence="5" id="KW-1185">Reference proteome</keyword>
<evidence type="ECO:0000256" key="2">
    <source>
        <dbReference type="SAM" id="SignalP"/>
    </source>
</evidence>
<dbReference type="OrthoDB" id="2435509at2759"/>
<feature type="chain" id="PRO_5003190759" description="DUF7137 domain-containing protein" evidence="2">
    <location>
        <begin position="23"/>
        <end position="280"/>
    </location>
</feature>
<dbReference type="AlphaFoldDB" id="E4V564"/>
<feature type="domain" description="DUF7137" evidence="3">
    <location>
        <begin position="111"/>
        <end position="234"/>
    </location>
</feature>
<dbReference type="EMBL" id="DS989829">
    <property type="protein sequence ID" value="EFR05138.1"/>
    <property type="molecule type" value="Genomic_DNA"/>
</dbReference>
<protein>
    <recommendedName>
        <fullName evidence="3">DUF7137 domain-containing protein</fullName>
    </recommendedName>
</protein>
<dbReference type="RefSeq" id="XP_003169973.1">
    <property type="nucleotide sequence ID" value="XM_003169925.1"/>
</dbReference>
<evidence type="ECO:0000256" key="1">
    <source>
        <dbReference type="SAM" id="MobiDB-lite"/>
    </source>
</evidence>
<feature type="region of interest" description="Disordered" evidence="1">
    <location>
        <begin position="37"/>
        <end position="118"/>
    </location>
</feature>
<feature type="signal peptide" evidence="2">
    <location>
        <begin position="1"/>
        <end position="22"/>
    </location>
</feature>
<name>E4V564_ARTGP</name>
<dbReference type="InParanoid" id="E4V564"/>
<dbReference type="STRING" id="535722.E4V564"/>
<feature type="compositionally biased region" description="Polar residues" evidence="1">
    <location>
        <begin position="37"/>
        <end position="71"/>
    </location>
</feature>
<dbReference type="PANTHER" id="PTHR42028">
    <property type="entry name" value="CHROMOSOME 1, WHOLE GENOME SHOTGUN SEQUENCE"/>
    <property type="match status" value="1"/>
</dbReference>
<accession>E4V564</accession>